<dbReference type="AlphaFoldDB" id="A0A8K0IFY7"/>
<name>A0A8K0IFY7_COCNU</name>
<protein>
    <submittedName>
        <fullName evidence="2">Uncharacterized protein</fullName>
    </submittedName>
</protein>
<comment type="caution">
    <text evidence="2">The sequence shown here is derived from an EMBL/GenBank/DDBJ whole genome shotgun (WGS) entry which is preliminary data.</text>
</comment>
<evidence type="ECO:0000313" key="2">
    <source>
        <dbReference type="EMBL" id="KAG1354764.1"/>
    </source>
</evidence>
<feature type="region of interest" description="Disordered" evidence="1">
    <location>
        <begin position="44"/>
        <end position="68"/>
    </location>
</feature>
<reference evidence="2" key="2">
    <citation type="submission" date="2019-07" db="EMBL/GenBank/DDBJ databases">
        <authorList>
            <person name="Yang Y."/>
            <person name="Bocs S."/>
            <person name="Baudouin L."/>
        </authorList>
    </citation>
    <scope>NUCLEOTIDE SEQUENCE</scope>
    <source>
        <tissue evidence="2">Spear leaf of Hainan Tall coconut</tissue>
    </source>
</reference>
<feature type="compositionally biased region" description="Basic and acidic residues" evidence="1">
    <location>
        <begin position="45"/>
        <end position="54"/>
    </location>
</feature>
<dbReference type="EMBL" id="CM017878">
    <property type="protein sequence ID" value="KAG1354764.1"/>
    <property type="molecule type" value="Genomic_DNA"/>
</dbReference>
<accession>A0A8K0IFY7</accession>
<gene>
    <name evidence="2" type="ORF">COCNU_07G008760</name>
</gene>
<dbReference type="Proteomes" id="UP000797356">
    <property type="component" value="Chromosome 7"/>
</dbReference>
<evidence type="ECO:0000256" key="1">
    <source>
        <dbReference type="SAM" id="MobiDB-lite"/>
    </source>
</evidence>
<keyword evidence="3" id="KW-1185">Reference proteome</keyword>
<organism evidence="2 3">
    <name type="scientific">Cocos nucifera</name>
    <name type="common">Coconut palm</name>
    <dbReference type="NCBI Taxonomy" id="13894"/>
    <lineage>
        <taxon>Eukaryota</taxon>
        <taxon>Viridiplantae</taxon>
        <taxon>Streptophyta</taxon>
        <taxon>Embryophyta</taxon>
        <taxon>Tracheophyta</taxon>
        <taxon>Spermatophyta</taxon>
        <taxon>Magnoliopsida</taxon>
        <taxon>Liliopsida</taxon>
        <taxon>Arecaceae</taxon>
        <taxon>Arecoideae</taxon>
        <taxon>Cocoseae</taxon>
        <taxon>Attaleinae</taxon>
        <taxon>Cocos</taxon>
    </lineage>
</organism>
<evidence type="ECO:0000313" key="3">
    <source>
        <dbReference type="Proteomes" id="UP000797356"/>
    </source>
</evidence>
<reference evidence="2" key="1">
    <citation type="journal article" date="2017" name="Gigascience">
        <title>The genome draft of coconut (Cocos nucifera).</title>
        <authorList>
            <person name="Xiao Y."/>
            <person name="Xu P."/>
            <person name="Fan H."/>
            <person name="Baudouin L."/>
            <person name="Xia W."/>
            <person name="Bocs S."/>
            <person name="Xu J."/>
            <person name="Li Q."/>
            <person name="Guo A."/>
            <person name="Zhou L."/>
            <person name="Li J."/>
            <person name="Wu Y."/>
            <person name="Ma Z."/>
            <person name="Armero A."/>
            <person name="Issali A.E."/>
            <person name="Liu N."/>
            <person name="Peng M."/>
            <person name="Yang Y."/>
        </authorList>
    </citation>
    <scope>NUCLEOTIDE SEQUENCE</scope>
    <source>
        <tissue evidence="2">Spear leaf of Hainan Tall coconut</tissue>
    </source>
</reference>
<sequence>MSRASTVGFFSDLAAAMRCSSDGSSGDRGLVVNHAEYEDNILEYDAQKRNKESESESATSKFVESESTTGKISFISSVSQISGSASYESKSLTIKSLEMEKVAMRRNLDNVIKLAIK</sequence>
<proteinExistence type="predicted"/>
<feature type="compositionally biased region" description="Polar residues" evidence="1">
    <location>
        <begin position="56"/>
        <end position="68"/>
    </location>
</feature>